<dbReference type="OrthoDB" id="695142at2759"/>
<comment type="subcellular location">
    <subcellularLocation>
        <location evidence="1">Membrane</location>
    </subcellularLocation>
</comment>
<dbReference type="STRING" id="4155.A0A022RE87"/>
<dbReference type="OMA" id="YQECEVY"/>
<keyword evidence="4" id="KW-0812">Transmembrane</keyword>
<dbReference type="GO" id="GO:0098542">
    <property type="term" value="P:defense response to other organism"/>
    <property type="evidence" value="ECO:0007669"/>
    <property type="project" value="InterPro"/>
</dbReference>
<evidence type="ECO:0000313" key="5">
    <source>
        <dbReference type="EMBL" id="EYU38692.1"/>
    </source>
</evidence>
<accession>A0A022RE87</accession>
<evidence type="ECO:0000256" key="2">
    <source>
        <dbReference type="ARBA" id="ARBA00023136"/>
    </source>
</evidence>
<evidence type="ECO:0000313" key="6">
    <source>
        <dbReference type="Proteomes" id="UP000030748"/>
    </source>
</evidence>
<keyword evidence="6" id="KW-1185">Reference proteome</keyword>
<feature type="region of interest" description="Disordered" evidence="3">
    <location>
        <begin position="21"/>
        <end position="46"/>
    </location>
</feature>
<protein>
    <recommendedName>
        <fullName evidence="7">Late embryogenesis abundant protein LEA-2 subgroup domain-containing protein</fullName>
    </recommendedName>
</protein>
<evidence type="ECO:0000256" key="3">
    <source>
        <dbReference type="SAM" id="MobiDB-lite"/>
    </source>
</evidence>
<organism evidence="5 6">
    <name type="scientific">Erythranthe guttata</name>
    <name type="common">Yellow monkey flower</name>
    <name type="synonym">Mimulus guttatus</name>
    <dbReference type="NCBI Taxonomy" id="4155"/>
    <lineage>
        <taxon>Eukaryota</taxon>
        <taxon>Viridiplantae</taxon>
        <taxon>Streptophyta</taxon>
        <taxon>Embryophyta</taxon>
        <taxon>Tracheophyta</taxon>
        <taxon>Spermatophyta</taxon>
        <taxon>Magnoliopsida</taxon>
        <taxon>eudicotyledons</taxon>
        <taxon>Gunneridae</taxon>
        <taxon>Pentapetalae</taxon>
        <taxon>asterids</taxon>
        <taxon>lamiids</taxon>
        <taxon>Lamiales</taxon>
        <taxon>Phrymaceae</taxon>
        <taxon>Erythranthe</taxon>
    </lineage>
</organism>
<dbReference type="EMBL" id="KI630480">
    <property type="protein sequence ID" value="EYU38692.1"/>
    <property type="molecule type" value="Genomic_DNA"/>
</dbReference>
<feature type="compositionally biased region" description="Pro residues" evidence="3">
    <location>
        <begin position="36"/>
        <end position="46"/>
    </location>
</feature>
<feature type="transmembrane region" description="Helical" evidence="4">
    <location>
        <begin position="73"/>
        <end position="99"/>
    </location>
</feature>
<proteinExistence type="predicted"/>
<dbReference type="PANTHER" id="PTHR31234:SF2">
    <property type="entry name" value="OS05G0199100 PROTEIN"/>
    <property type="match status" value="1"/>
</dbReference>
<dbReference type="KEGG" id="egt:105956521"/>
<name>A0A022RE87_ERYGU</name>
<reference evidence="5 6" key="1">
    <citation type="journal article" date="2013" name="Proc. Natl. Acad. Sci. U.S.A.">
        <title>Fine-scale variation in meiotic recombination in Mimulus inferred from population shotgun sequencing.</title>
        <authorList>
            <person name="Hellsten U."/>
            <person name="Wright K.M."/>
            <person name="Jenkins J."/>
            <person name="Shu S."/>
            <person name="Yuan Y."/>
            <person name="Wessler S.R."/>
            <person name="Schmutz J."/>
            <person name="Willis J.H."/>
            <person name="Rokhsar D.S."/>
        </authorList>
    </citation>
    <scope>NUCLEOTIDE SEQUENCE [LARGE SCALE GENOMIC DNA]</scope>
    <source>
        <strain evidence="6">cv. DUN x IM62</strain>
    </source>
</reference>
<evidence type="ECO:0000256" key="1">
    <source>
        <dbReference type="ARBA" id="ARBA00004370"/>
    </source>
</evidence>
<dbReference type="GO" id="GO:0016020">
    <property type="term" value="C:membrane"/>
    <property type="evidence" value="ECO:0007669"/>
    <property type="project" value="UniProtKB-SubCell"/>
</dbReference>
<keyword evidence="4" id="KW-1133">Transmembrane helix</keyword>
<dbReference type="PhylomeDB" id="A0A022RE87"/>
<dbReference type="InterPro" id="IPR044839">
    <property type="entry name" value="NDR1-like"/>
</dbReference>
<dbReference type="AlphaFoldDB" id="A0A022RE87"/>
<keyword evidence="2 4" id="KW-0472">Membrane</keyword>
<sequence>MASSAAFAAAAAAPAGFHRNNRVADAIPPDDVAPPRDAPPPPPPPAAAGHAIYVQQLYRDPPRQRFQRLELTFLCRTLTWSVLIFIFTASLSILLWLIFHPTFPQLHVTSATMSAVTFTNTTKATAEFSITLQLTNTNRHLTTIYDQFQIFLIYPSQQVLLSQNYQPPFVQPKKTRTTIETNLGFTNLDLGNYVANGLKEDLDRGSLNLGIRILAVVRYKNGKWKTKSQFMRAYCSGVSFGFTSINRPGIFLNPYQECEVYIYTK</sequence>
<gene>
    <name evidence="5" type="ORF">MIMGU_mgv1a021137mg</name>
</gene>
<evidence type="ECO:0008006" key="7">
    <source>
        <dbReference type="Google" id="ProtNLM"/>
    </source>
</evidence>
<dbReference type="PANTHER" id="PTHR31234">
    <property type="entry name" value="LATE EMBRYOGENESIS ABUNDANT (LEA) HYDROXYPROLINE-RICH GLYCOPROTEIN FAMILY"/>
    <property type="match status" value="1"/>
</dbReference>
<evidence type="ECO:0000256" key="4">
    <source>
        <dbReference type="SAM" id="Phobius"/>
    </source>
</evidence>
<dbReference type="Proteomes" id="UP000030748">
    <property type="component" value="Unassembled WGS sequence"/>
</dbReference>